<gene>
    <name evidence="20" type="ORF">FNH13_01750</name>
</gene>
<evidence type="ECO:0000256" key="10">
    <source>
        <dbReference type="ARBA" id="ARBA00022741"/>
    </source>
</evidence>
<evidence type="ECO:0000313" key="20">
    <source>
        <dbReference type="EMBL" id="QDO87204.1"/>
    </source>
</evidence>
<dbReference type="InterPro" id="IPR025669">
    <property type="entry name" value="AAA_dom"/>
</dbReference>
<feature type="domain" description="AAA" evidence="19">
    <location>
        <begin position="268"/>
        <end position="379"/>
    </location>
</feature>
<evidence type="ECO:0000256" key="2">
    <source>
        <dbReference type="ARBA" id="ARBA00006683"/>
    </source>
</evidence>
<keyword evidence="10" id="KW-0547">Nucleotide-binding</keyword>
<reference evidence="20 21" key="1">
    <citation type="submission" date="2019-07" db="EMBL/GenBank/DDBJ databases">
        <title>complete genome sequencing of Ornithinimicrobium sp. H23M54.</title>
        <authorList>
            <person name="Bae J.-W."/>
            <person name="Lee S.-Y."/>
        </authorList>
    </citation>
    <scope>NUCLEOTIDE SEQUENCE [LARGE SCALE GENOMIC DNA]</scope>
    <source>
        <strain evidence="20 21">H23M54</strain>
    </source>
</reference>
<evidence type="ECO:0000256" key="14">
    <source>
        <dbReference type="ARBA" id="ARBA00023136"/>
    </source>
</evidence>
<evidence type="ECO:0000256" key="9">
    <source>
        <dbReference type="ARBA" id="ARBA00022692"/>
    </source>
</evidence>
<dbReference type="Pfam" id="PF13614">
    <property type="entry name" value="AAA_31"/>
    <property type="match status" value="1"/>
</dbReference>
<dbReference type="InterPro" id="IPR050445">
    <property type="entry name" value="Bact_polysacc_biosynth/exp"/>
</dbReference>
<keyword evidence="8 20" id="KW-0808">Transferase</keyword>
<dbReference type="RefSeq" id="WP_143781862.1">
    <property type="nucleotide sequence ID" value="NZ_CP041616.1"/>
</dbReference>
<dbReference type="InterPro" id="IPR005702">
    <property type="entry name" value="Wzc-like_C"/>
</dbReference>
<evidence type="ECO:0000256" key="16">
    <source>
        <dbReference type="ARBA" id="ARBA00051245"/>
    </source>
</evidence>
<keyword evidence="14 17" id="KW-0472">Membrane</keyword>
<evidence type="ECO:0000256" key="13">
    <source>
        <dbReference type="ARBA" id="ARBA00022989"/>
    </source>
</evidence>
<dbReference type="FunFam" id="3.40.50.300:FF:000527">
    <property type="entry name" value="Tyrosine-protein kinase etk"/>
    <property type="match status" value="1"/>
</dbReference>
<feature type="transmembrane region" description="Helical" evidence="17">
    <location>
        <begin position="12"/>
        <end position="33"/>
    </location>
</feature>
<dbReference type="NCBIfam" id="TIGR01007">
    <property type="entry name" value="eps_fam"/>
    <property type="match status" value="1"/>
</dbReference>
<name>A0A516G6Q6_9MICO</name>
<dbReference type="CDD" id="cd05387">
    <property type="entry name" value="BY-kinase"/>
    <property type="match status" value="1"/>
</dbReference>
<evidence type="ECO:0000256" key="4">
    <source>
        <dbReference type="ARBA" id="ARBA00008883"/>
    </source>
</evidence>
<evidence type="ECO:0000313" key="21">
    <source>
        <dbReference type="Proteomes" id="UP000315395"/>
    </source>
</evidence>
<evidence type="ECO:0000259" key="19">
    <source>
        <dbReference type="Pfam" id="PF13614"/>
    </source>
</evidence>
<dbReference type="AlphaFoldDB" id="A0A516G6Q6"/>
<dbReference type="KEGG" id="orz:FNH13_01750"/>
<evidence type="ECO:0000256" key="1">
    <source>
        <dbReference type="ARBA" id="ARBA00004429"/>
    </source>
</evidence>
<dbReference type="GO" id="GO:0005886">
    <property type="term" value="C:plasma membrane"/>
    <property type="evidence" value="ECO:0007669"/>
    <property type="project" value="UniProtKB-SubCell"/>
</dbReference>
<dbReference type="Gene3D" id="3.40.50.300">
    <property type="entry name" value="P-loop containing nucleotide triphosphate hydrolases"/>
    <property type="match status" value="1"/>
</dbReference>
<keyword evidence="15" id="KW-0829">Tyrosine-protein kinase</keyword>
<sequence>MQINELLAILRTRWRIIVATILAVVSVAAVITLQTPPTYQAHTRVYLSAQGDQGSVNMYQMPTAELSTILEVAQSPVVLTPVQEQLGLEPGQILSVNAAAETGTPLIDINVSARTPEAAAEVATAVANKLAEVSPDFSQMLAASGGEVQAQTIVAASPPGSPSSPNVARNLALALLAGLFLGIGFALLRHNLDTRVRTAQDLADMSGHPVLATIPLRKGGDEHQVFMETDPFGSHAEAIRRLRTNLMFVDVTTRKHSFLVTSPMPSEGKTTTAVNLALAMADAGTKVVLVDADLRHPSVAKTMELEGGVGLTTVLLGRATLDDMLIRWGRSDLYILPAGEIPPNPSELLGSEAMHDLFVELRERFDFVLVDTPPVLPVTDATVVDKLTGGSLMVVAANRTRKRHVAEALRTFEMSGATLAGTALNMAPVDTASYYGYYRQEMDANGGDTDADEQTLLMEATRPRSAARSRARR</sequence>
<evidence type="ECO:0000256" key="7">
    <source>
        <dbReference type="ARBA" id="ARBA00022519"/>
    </source>
</evidence>
<dbReference type="EMBL" id="CP041616">
    <property type="protein sequence ID" value="QDO87204.1"/>
    <property type="molecule type" value="Genomic_DNA"/>
</dbReference>
<comment type="subcellular location">
    <subcellularLocation>
        <location evidence="1">Cell inner membrane</location>
        <topology evidence="1">Multi-pass membrane protein</topology>
    </subcellularLocation>
</comment>
<keyword evidence="6" id="KW-1003">Cell membrane</keyword>
<evidence type="ECO:0000259" key="18">
    <source>
        <dbReference type="Pfam" id="PF02706"/>
    </source>
</evidence>
<dbReference type="GO" id="GO:0004715">
    <property type="term" value="F:non-membrane spanning protein tyrosine kinase activity"/>
    <property type="evidence" value="ECO:0007669"/>
    <property type="project" value="UniProtKB-EC"/>
</dbReference>
<dbReference type="PANTHER" id="PTHR32309">
    <property type="entry name" value="TYROSINE-PROTEIN KINASE"/>
    <property type="match status" value="1"/>
</dbReference>
<organism evidence="20 21">
    <name type="scientific">Ornithinimicrobium ciconiae</name>
    <dbReference type="NCBI Taxonomy" id="2594265"/>
    <lineage>
        <taxon>Bacteria</taxon>
        <taxon>Bacillati</taxon>
        <taxon>Actinomycetota</taxon>
        <taxon>Actinomycetes</taxon>
        <taxon>Micrococcales</taxon>
        <taxon>Ornithinimicrobiaceae</taxon>
        <taxon>Ornithinimicrobium</taxon>
    </lineage>
</organism>
<comment type="similarity">
    <text evidence="3">Belongs to the CpsD/CapB family.</text>
</comment>
<dbReference type="EC" id="2.7.10.2" evidence="5"/>
<feature type="domain" description="Polysaccharide chain length determinant N-terminal" evidence="18">
    <location>
        <begin position="3"/>
        <end position="84"/>
    </location>
</feature>
<evidence type="ECO:0000256" key="12">
    <source>
        <dbReference type="ARBA" id="ARBA00022840"/>
    </source>
</evidence>
<keyword evidence="13 17" id="KW-1133">Transmembrane helix</keyword>
<keyword evidence="11 20" id="KW-0418">Kinase</keyword>
<keyword evidence="12" id="KW-0067">ATP-binding</keyword>
<keyword evidence="9 17" id="KW-0812">Transmembrane</keyword>
<dbReference type="GO" id="GO:0042802">
    <property type="term" value="F:identical protein binding"/>
    <property type="evidence" value="ECO:0007669"/>
    <property type="project" value="UniProtKB-ARBA"/>
</dbReference>
<feature type="transmembrane region" description="Helical" evidence="17">
    <location>
        <begin position="167"/>
        <end position="188"/>
    </location>
</feature>
<evidence type="ECO:0000256" key="5">
    <source>
        <dbReference type="ARBA" id="ARBA00011903"/>
    </source>
</evidence>
<comment type="similarity">
    <text evidence="4">Belongs to the etk/wzc family.</text>
</comment>
<comment type="catalytic activity">
    <reaction evidence="16">
        <text>L-tyrosyl-[protein] + ATP = O-phospho-L-tyrosyl-[protein] + ADP + H(+)</text>
        <dbReference type="Rhea" id="RHEA:10596"/>
        <dbReference type="Rhea" id="RHEA-COMP:10136"/>
        <dbReference type="Rhea" id="RHEA-COMP:20101"/>
        <dbReference type="ChEBI" id="CHEBI:15378"/>
        <dbReference type="ChEBI" id="CHEBI:30616"/>
        <dbReference type="ChEBI" id="CHEBI:46858"/>
        <dbReference type="ChEBI" id="CHEBI:61978"/>
        <dbReference type="ChEBI" id="CHEBI:456216"/>
        <dbReference type="EC" id="2.7.10.2"/>
    </reaction>
</comment>
<keyword evidence="21" id="KW-1185">Reference proteome</keyword>
<evidence type="ECO:0000256" key="15">
    <source>
        <dbReference type="ARBA" id="ARBA00023137"/>
    </source>
</evidence>
<dbReference type="PANTHER" id="PTHR32309:SF13">
    <property type="entry name" value="FERRIC ENTEROBACTIN TRANSPORT PROTEIN FEPE"/>
    <property type="match status" value="1"/>
</dbReference>
<evidence type="ECO:0000256" key="6">
    <source>
        <dbReference type="ARBA" id="ARBA00022475"/>
    </source>
</evidence>
<dbReference type="InterPro" id="IPR027417">
    <property type="entry name" value="P-loop_NTPase"/>
</dbReference>
<protein>
    <recommendedName>
        <fullName evidence="5">non-specific protein-tyrosine kinase</fullName>
        <ecNumber evidence="5">2.7.10.2</ecNumber>
    </recommendedName>
</protein>
<dbReference type="OrthoDB" id="9812433at2"/>
<dbReference type="Pfam" id="PF02706">
    <property type="entry name" value="Wzz"/>
    <property type="match status" value="1"/>
</dbReference>
<proteinExistence type="inferred from homology"/>
<comment type="similarity">
    <text evidence="2">Belongs to the CpsC/CapA family.</text>
</comment>
<evidence type="ECO:0000256" key="11">
    <source>
        <dbReference type="ARBA" id="ARBA00022777"/>
    </source>
</evidence>
<accession>A0A516G6Q6</accession>
<dbReference type="GO" id="GO:0005524">
    <property type="term" value="F:ATP binding"/>
    <property type="evidence" value="ECO:0007669"/>
    <property type="project" value="UniProtKB-KW"/>
</dbReference>
<keyword evidence="7" id="KW-0997">Cell inner membrane</keyword>
<evidence type="ECO:0000256" key="3">
    <source>
        <dbReference type="ARBA" id="ARBA00007316"/>
    </source>
</evidence>
<dbReference type="Proteomes" id="UP000315395">
    <property type="component" value="Chromosome"/>
</dbReference>
<evidence type="ECO:0000256" key="17">
    <source>
        <dbReference type="SAM" id="Phobius"/>
    </source>
</evidence>
<dbReference type="InterPro" id="IPR003856">
    <property type="entry name" value="LPS_length_determ_N"/>
</dbReference>
<dbReference type="SUPFAM" id="SSF52540">
    <property type="entry name" value="P-loop containing nucleoside triphosphate hydrolases"/>
    <property type="match status" value="1"/>
</dbReference>
<evidence type="ECO:0000256" key="8">
    <source>
        <dbReference type="ARBA" id="ARBA00022679"/>
    </source>
</evidence>